<evidence type="ECO:0000313" key="8">
    <source>
        <dbReference type="Proteomes" id="UP000054314"/>
    </source>
</evidence>
<gene>
    <name evidence="7" type="ORF">N869_01345</name>
</gene>
<dbReference type="InterPro" id="IPR002716">
    <property type="entry name" value="PIN_dom"/>
</dbReference>
<evidence type="ECO:0000256" key="4">
    <source>
        <dbReference type="ARBA" id="ARBA00022842"/>
    </source>
</evidence>
<protein>
    <submittedName>
        <fullName evidence="7">DNA-binding protein</fullName>
    </submittedName>
</protein>
<evidence type="ECO:0000256" key="3">
    <source>
        <dbReference type="ARBA" id="ARBA00022801"/>
    </source>
</evidence>
<organism evidence="7 8">
    <name type="scientific">Cellulomonas bogoriensis 69B4 = DSM 16987</name>
    <dbReference type="NCBI Taxonomy" id="1386082"/>
    <lineage>
        <taxon>Bacteria</taxon>
        <taxon>Bacillati</taxon>
        <taxon>Actinomycetota</taxon>
        <taxon>Actinomycetes</taxon>
        <taxon>Micrococcales</taxon>
        <taxon>Cellulomonadaceae</taxon>
        <taxon>Cellulomonas</taxon>
    </lineage>
</organism>
<dbReference type="AlphaFoldDB" id="A0A0A0C0P7"/>
<comment type="caution">
    <text evidence="7">The sequence shown here is derived from an EMBL/GenBank/DDBJ whole genome shotgun (WGS) entry which is preliminary data.</text>
</comment>
<dbReference type="Proteomes" id="UP000054314">
    <property type="component" value="Unassembled WGS sequence"/>
</dbReference>
<dbReference type="RefSeq" id="WP_035057082.1">
    <property type="nucleotide sequence ID" value="NZ_AXCZ01000009.1"/>
</dbReference>
<keyword evidence="3" id="KW-0378">Hydrolase</keyword>
<reference evidence="7 8" key="1">
    <citation type="submission" date="2013-08" db="EMBL/GenBank/DDBJ databases">
        <title>Genome sequencing of Cellulomonas bogoriensis 69B4.</title>
        <authorList>
            <person name="Chen F."/>
            <person name="Li Y."/>
            <person name="Wang G."/>
        </authorList>
    </citation>
    <scope>NUCLEOTIDE SEQUENCE [LARGE SCALE GENOMIC DNA]</scope>
    <source>
        <strain evidence="7 8">69B4</strain>
    </source>
</reference>
<evidence type="ECO:0000313" key="7">
    <source>
        <dbReference type="EMBL" id="KGM14213.1"/>
    </source>
</evidence>
<dbReference type="Pfam" id="PF26343">
    <property type="entry name" value="VapC50_C"/>
    <property type="match status" value="1"/>
</dbReference>
<dbReference type="Pfam" id="PF13470">
    <property type="entry name" value="PIN_3"/>
    <property type="match status" value="1"/>
</dbReference>
<keyword evidence="7" id="KW-0238">DNA-binding</keyword>
<evidence type="ECO:0000256" key="2">
    <source>
        <dbReference type="ARBA" id="ARBA00022723"/>
    </source>
</evidence>
<evidence type="ECO:0000256" key="1">
    <source>
        <dbReference type="ARBA" id="ARBA00022722"/>
    </source>
</evidence>
<evidence type="ECO:0000259" key="6">
    <source>
        <dbReference type="Pfam" id="PF26343"/>
    </source>
</evidence>
<dbReference type="GO" id="GO:0046872">
    <property type="term" value="F:metal ion binding"/>
    <property type="evidence" value="ECO:0007669"/>
    <property type="project" value="UniProtKB-KW"/>
</dbReference>
<feature type="domain" description="PIN" evidence="5">
    <location>
        <begin position="5"/>
        <end position="108"/>
    </location>
</feature>
<dbReference type="EMBL" id="AXCZ01000009">
    <property type="protein sequence ID" value="KGM14213.1"/>
    <property type="molecule type" value="Genomic_DNA"/>
</dbReference>
<evidence type="ECO:0000259" key="5">
    <source>
        <dbReference type="Pfam" id="PF13470"/>
    </source>
</evidence>
<proteinExistence type="predicted"/>
<keyword evidence="8" id="KW-1185">Reference proteome</keyword>
<dbReference type="SUPFAM" id="SSF88723">
    <property type="entry name" value="PIN domain-like"/>
    <property type="match status" value="1"/>
</dbReference>
<keyword evidence="1" id="KW-0540">Nuclease</keyword>
<dbReference type="InterPro" id="IPR058652">
    <property type="entry name" value="VapC50_C"/>
</dbReference>
<feature type="domain" description="VapC50 C-terminal" evidence="6">
    <location>
        <begin position="126"/>
        <end position="180"/>
    </location>
</feature>
<keyword evidence="2" id="KW-0479">Metal-binding</keyword>
<name>A0A0A0C0P7_9CELL</name>
<dbReference type="InterPro" id="IPR029060">
    <property type="entry name" value="PIN-like_dom_sf"/>
</dbReference>
<dbReference type="OrthoDB" id="113459at2"/>
<dbReference type="GO" id="GO:0003677">
    <property type="term" value="F:DNA binding"/>
    <property type="evidence" value="ECO:0007669"/>
    <property type="project" value="UniProtKB-KW"/>
</dbReference>
<dbReference type="GO" id="GO:0016787">
    <property type="term" value="F:hydrolase activity"/>
    <property type="evidence" value="ECO:0007669"/>
    <property type="project" value="UniProtKB-KW"/>
</dbReference>
<accession>A0A0A0C0P7</accession>
<keyword evidence="4" id="KW-0460">Magnesium</keyword>
<dbReference type="GO" id="GO:0004518">
    <property type="term" value="F:nuclease activity"/>
    <property type="evidence" value="ECO:0007669"/>
    <property type="project" value="UniProtKB-KW"/>
</dbReference>
<sequence>MAFPVLLDTNVLFGAYLCDTVLRLAEAGTFRPLWSADILTELERNLLLRGIGDERAARRVAHMADAFPDALVEGYEPLIGSMTCDPKDRHVLAAAVRANAELLVTFNLADFPREATGPYDLSVSHPDDFLLDQLDLYPGATVRALRDQAEAYSQPHMTVTDILIRLSRSGVPQFASEVRRHL</sequence>